<protein>
    <submittedName>
        <fullName evidence="9">Bile acid:sodium symporter</fullName>
    </submittedName>
</protein>
<dbReference type="Pfam" id="PF01758">
    <property type="entry name" value="SBF"/>
    <property type="match status" value="1"/>
</dbReference>
<dbReference type="PANTHER" id="PTHR43057:SF1">
    <property type="entry name" value="ARSENICAL-RESISTANCE PROTEIN 3"/>
    <property type="match status" value="1"/>
</dbReference>
<feature type="transmembrane region" description="Helical" evidence="8">
    <location>
        <begin position="37"/>
        <end position="55"/>
    </location>
</feature>
<dbReference type="EMBL" id="JBCEWA010000013">
    <property type="protein sequence ID" value="MEL5989460.1"/>
    <property type="molecule type" value="Genomic_DNA"/>
</dbReference>
<evidence type="ECO:0000256" key="8">
    <source>
        <dbReference type="SAM" id="Phobius"/>
    </source>
</evidence>
<comment type="similarity">
    <text evidence="2">Belongs to the arsenical resistance-3 (ACR3) (TC 2.A.59) family.</text>
</comment>
<gene>
    <name evidence="9" type="ORF">AAF454_13685</name>
</gene>
<dbReference type="RefSeq" id="WP_068450714.1">
    <property type="nucleotide sequence ID" value="NZ_JBCEWA010000013.1"/>
</dbReference>
<evidence type="ECO:0000256" key="5">
    <source>
        <dbReference type="ARBA" id="ARBA00022692"/>
    </source>
</evidence>
<reference evidence="9 10" key="1">
    <citation type="submission" date="2024-04" db="EMBL/GenBank/DDBJ databases">
        <authorList>
            <person name="Wu Y.S."/>
            <person name="Zhang L."/>
        </authorList>
    </citation>
    <scope>NUCLEOTIDE SEQUENCE [LARGE SCALE GENOMIC DNA]</scope>
    <source>
        <strain evidence="9 10">KG-01</strain>
    </source>
</reference>
<evidence type="ECO:0000313" key="10">
    <source>
        <dbReference type="Proteomes" id="UP001398420"/>
    </source>
</evidence>
<dbReference type="PANTHER" id="PTHR43057">
    <property type="entry name" value="ARSENITE EFFLUX TRANSPORTER"/>
    <property type="match status" value="1"/>
</dbReference>
<feature type="transmembrane region" description="Helical" evidence="8">
    <location>
        <begin position="227"/>
        <end position="249"/>
    </location>
</feature>
<evidence type="ECO:0000256" key="2">
    <source>
        <dbReference type="ARBA" id="ARBA00010110"/>
    </source>
</evidence>
<name>A0ABU9LN96_9BACL</name>
<dbReference type="InterPro" id="IPR038770">
    <property type="entry name" value="Na+/solute_symporter_sf"/>
</dbReference>
<dbReference type="Gene3D" id="1.20.1530.20">
    <property type="match status" value="1"/>
</dbReference>
<proteinExistence type="inferred from homology"/>
<evidence type="ECO:0000256" key="1">
    <source>
        <dbReference type="ARBA" id="ARBA00004651"/>
    </source>
</evidence>
<organism evidence="9 10">
    <name type="scientific">Kurthia gibsonii</name>
    <dbReference type="NCBI Taxonomy" id="33946"/>
    <lineage>
        <taxon>Bacteria</taxon>
        <taxon>Bacillati</taxon>
        <taxon>Bacillota</taxon>
        <taxon>Bacilli</taxon>
        <taxon>Bacillales</taxon>
        <taxon>Caryophanaceae</taxon>
        <taxon>Kurthia</taxon>
    </lineage>
</organism>
<comment type="subcellular location">
    <subcellularLocation>
        <location evidence="1">Cell membrane</location>
        <topology evidence="1">Multi-pass membrane protein</topology>
    </subcellularLocation>
</comment>
<keyword evidence="5 8" id="KW-0812">Transmembrane</keyword>
<dbReference type="InterPro" id="IPR004706">
    <property type="entry name" value="Arsenical-R_Acr3"/>
</dbReference>
<feature type="transmembrane region" description="Helical" evidence="8">
    <location>
        <begin position="287"/>
        <end position="308"/>
    </location>
</feature>
<feature type="transmembrane region" description="Helical" evidence="8">
    <location>
        <begin position="99"/>
        <end position="119"/>
    </location>
</feature>
<evidence type="ECO:0000256" key="3">
    <source>
        <dbReference type="ARBA" id="ARBA00022448"/>
    </source>
</evidence>
<accession>A0ABU9LN96</accession>
<keyword evidence="3" id="KW-0813">Transport</keyword>
<sequence>MRERLEERQATFYFIVLGFAFIYGYFFQTSSSLLEQWIPFVLAILLYSMFSQIPFFTKYDFRVNLRFFFALFAVNFIVVPLVVYGLVTFLPTEPALRLAVYLVLLAPCVDYVIVFTALGQGDAKQMLFATPFLLILQLIILPFELWFFVGSEALALMQWKPFLTSFLWIFVLPLFVAVTIQYCMRFDSPIRKIQQASAWLPVPTMALTIFVIVAPQVQRMANMKEEIFAVIPIYIAFILIMPILSVMIARLYRLKKPAERALIFSGFTRNSLAVLPLTFALPPAMQSLAMTIILTQTVCELVFELIYIRLVPKWT</sequence>
<feature type="transmembrane region" description="Helical" evidence="8">
    <location>
        <begin position="196"/>
        <end position="215"/>
    </location>
</feature>
<feature type="transmembrane region" description="Helical" evidence="8">
    <location>
        <begin position="12"/>
        <end position="31"/>
    </location>
</feature>
<evidence type="ECO:0000313" key="9">
    <source>
        <dbReference type="EMBL" id="MEL5989460.1"/>
    </source>
</evidence>
<dbReference type="InterPro" id="IPR002657">
    <property type="entry name" value="BilAc:Na_symport/Acr3"/>
</dbReference>
<keyword evidence="4" id="KW-1003">Cell membrane</keyword>
<evidence type="ECO:0000256" key="6">
    <source>
        <dbReference type="ARBA" id="ARBA00022989"/>
    </source>
</evidence>
<dbReference type="Proteomes" id="UP001398420">
    <property type="component" value="Unassembled WGS sequence"/>
</dbReference>
<evidence type="ECO:0000256" key="4">
    <source>
        <dbReference type="ARBA" id="ARBA00022475"/>
    </source>
</evidence>
<comment type="caution">
    <text evidence="9">The sequence shown here is derived from an EMBL/GenBank/DDBJ whole genome shotgun (WGS) entry which is preliminary data.</text>
</comment>
<keyword evidence="10" id="KW-1185">Reference proteome</keyword>
<feature type="transmembrane region" description="Helical" evidence="8">
    <location>
        <begin position="161"/>
        <end position="184"/>
    </location>
</feature>
<evidence type="ECO:0000256" key="7">
    <source>
        <dbReference type="ARBA" id="ARBA00023136"/>
    </source>
</evidence>
<feature type="transmembrane region" description="Helical" evidence="8">
    <location>
        <begin position="126"/>
        <end position="149"/>
    </location>
</feature>
<feature type="transmembrane region" description="Helical" evidence="8">
    <location>
        <begin position="67"/>
        <end position="87"/>
    </location>
</feature>
<feature type="transmembrane region" description="Helical" evidence="8">
    <location>
        <begin position="261"/>
        <end position="281"/>
    </location>
</feature>
<keyword evidence="6 8" id="KW-1133">Transmembrane helix</keyword>
<keyword evidence="7 8" id="KW-0472">Membrane</keyword>